<dbReference type="EnsemblPlants" id="Pp3c27_130V3.1">
    <property type="protein sequence ID" value="Pp3c27_130V3.1"/>
    <property type="gene ID" value="Pp3c27_130"/>
</dbReference>
<sequence length="377" mass="42514">MSSQEDSRRRRREQRDARNRGGGGVQTSQPDQENAMSMQNAEQRRVLRSKYRQLKQSIAEDAEELSRLESNRFHELVEKMDDLHKEVQKPREQIADAEAVMNLTSNFLGSVKGSMRKNGTSPAAFISALLGTFGNRAVAADDEAVLEVDWGKLGLAVSGFLREAPGVCTMLGPMNIEPKVRQAHAPRAKRIRPTEETRAEEVRDQGEAEAKSETDANMETMFNILRKVKRARLDALVLNRESFSQTVENIFSLSFLIKDGRAAITYDKDGTHLVAPKNAPSSHDRQSGQVTNTQFVFRYDWTCWQTMQEKLEAGAELMPDRQSTLDPLLQPSQSTPIRKHSRNRGRESRNANNPENDGDDVEPEDAGQRHSKRARGR</sequence>
<reference evidence="10 12" key="1">
    <citation type="journal article" date="2008" name="Science">
        <title>The Physcomitrella genome reveals evolutionary insights into the conquest of land by plants.</title>
        <authorList>
            <person name="Rensing S."/>
            <person name="Lang D."/>
            <person name="Zimmer A."/>
            <person name="Terry A."/>
            <person name="Salamov A."/>
            <person name="Shapiro H."/>
            <person name="Nishiyama T."/>
            <person name="Perroud P.-F."/>
            <person name="Lindquist E."/>
            <person name="Kamisugi Y."/>
            <person name="Tanahashi T."/>
            <person name="Sakakibara K."/>
            <person name="Fujita T."/>
            <person name="Oishi K."/>
            <person name="Shin-I T."/>
            <person name="Kuroki Y."/>
            <person name="Toyoda A."/>
            <person name="Suzuki Y."/>
            <person name="Hashimoto A."/>
            <person name="Yamaguchi K."/>
            <person name="Sugano A."/>
            <person name="Kohara Y."/>
            <person name="Fujiyama A."/>
            <person name="Anterola A."/>
            <person name="Aoki S."/>
            <person name="Ashton N."/>
            <person name="Barbazuk W.B."/>
            <person name="Barker E."/>
            <person name="Bennetzen J."/>
            <person name="Bezanilla M."/>
            <person name="Blankenship R."/>
            <person name="Cho S.H."/>
            <person name="Dutcher S."/>
            <person name="Estelle M."/>
            <person name="Fawcett J.A."/>
            <person name="Gundlach H."/>
            <person name="Hanada K."/>
            <person name="Heyl A."/>
            <person name="Hicks K.A."/>
            <person name="Hugh J."/>
            <person name="Lohr M."/>
            <person name="Mayer K."/>
            <person name="Melkozernov A."/>
            <person name="Murata T."/>
            <person name="Nelson D."/>
            <person name="Pils B."/>
            <person name="Prigge M."/>
            <person name="Reiss B."/>
            <person name="Renner T."/>
            <person name="Rombauts S."/>
            <person name="Rushton P."/>
            <person name="Sanderfoot A."/>
            <person name="Schween G."/>
            <person name="Shiu S.-H."/>
            <person name="Stueber K."/>
            <person name="Theodoulou F.L."/>
            <person name="Tu H."/>
            <person name="Van de Peer Y."/>
            <person name="Verrier P.J."/>
            <person name="Waters E."/>
            <person name="Wood A."/>
            <person name="Yang L."/>
            <person name="Cove D."/>
            <person name="Cuming A."/>
            <person name="Hasebe M."/>
            <person name="Lucas S."/>
            <person name="Mishler D.B."/>
            <person name="Reski R."/>
            <person name="Grigoriev I."/>
            <person name="Quatrano R.S."/>
            <person name="Boore J.L."/>
        </authorList>
    </citation>
    <scope>NUCLEOTIDE SEQUENCE [LARGE SCALE GENOMIC DNA]</scope>
    <source>
        <strain evidence="11 12">cv. Gransden 2004</strain>
    </source>
</reference>
<keyword evidence="4 7" id="KW-0233">DNA recombination</keyword>
<dbReference type="Gramene" id="Pp3c27_130V3.2">
    <property type="protein sequence ID" value="Pp3c27_130V3.2"/>
    <property type="gene ID" value="Pp3c27_130"/>
</dbReference>
<proteinExistence type="inferred from homology"/>
<evidence type="ECO:0000256" key="1">
    <source>
        <dbReference type="ARBA" id="ARBA00004123"/>
    </source>
</evidence>
<feature type="compositionally biased region" description="Acidic residues" evidence="8">
    <location>
        <begin position="356"/>
        <end position="365"/>
    </location>
</feature>
<dbReference type="OMA" id="FMGINRT"/>
<dbReference type="STRING" id="3218.A0A2K1IA38"/>
<dbReference type="GO" id="GO:0030915">
    <property type="term" value="C:Smc5-Smc6 complex"/>
    <property type="evidence" value="ECO:0000318"/>
    <property type="project" value="GO_Central"/>
</dbReference>
<feature type="region of interest" description="Disordered" evidence="8">
    <location>
        <begin position="186"/>
        <end position="214"/>
    </location>
</feature>
<evidence type="ECO:0000256" key="5">
    <source>
        <dbReference type="ARBA" id="ARBA00023204"/>
    </source>
</evidence>
<evidence type="ECO:0000313" key="12">
    <source>
        <dbReference type="Proteomes" id="UP000006727"/>
    </source>
</evidence>
<dbReference type="EMBL" id="ABEU02000027">
    <property type="protein sequence ID" value="PNR26134.1"/>
    <property type="molecule type" value="Genomic_DNA"/>
</dbReference>
<dbReference type="InterPro" id="IPR014854">
    <property type="entry name" value="Nse4_C"/>
</dbReference>
<dbReference type="Proteomes" id="UP000006727">
    <property type="component" value="Chromosome 27"/>
</dbReference>
<keyword evidence="6 7" id="KW-0539">Nucleus</keyword>
<dbReference type="KEGG" id="ppp:112278375"/>
<evidence type="ECO:0000256" key="4">
    <source>
        <dbReference type="ARBA" id="ARBA00023172"/>
    </source>
</evidence>
<comment type="function">
    <text evidence="7">Component of the SMC5-SMC6 complex, that promotes sister chromatid alignment after DNA damage and facilitates double-stranded DNA breaks (DSBs) repair via homologous recombination between sister chromatids.</text>
</comment>
<dbReference type="FunCoup" id="A0A2K1IA38">
    <property type="interactions" value="2896"/>
</dbReference>
<gene>
    <name evidence="11" type="primary">LOC112278375</name>
    <name evidence="10" type="ORF">PHYPA_030708</name>
</gene>
<dbReference type="InterPro" id="IPR027786">
    <property type="entry name" value="Nse4/EID"/>
</dbReference>
<feature type="compositionally biased region" description="Polar residues" evidence="8">
    <location>
        <begin position="26"/>
        <end position="41"/>
    </location>
</feature>
<keyword evidence="12" id="KW-1185">Reference proteome</keyword>
<feature type="region of interest" description="Disordered" evidence="8">
    <location>
        <begin position="1"/>
        <end position="48"/>
    </location>
</feature>
<evidence type="ECO:0000313" key="10">
    <source>
        <dbReference type="EMBL" id="PNR26134.1"/>
    </source>
</evidence>
<dbReference type="PANTHER" id="PTHR16140">
    <property type="entry name" value="NON-STRUCTURAL MAINTENANCE OF CHROMOSOMES ELEMENT 4"/>
    <property type="match status" value="1"/>
</dbReference>
<feature type="compositionally biased region" description="Polar residues" evidence="8">
    <location>
        <begin position="324"/>
        <end position="336"/>
    </location>
</feature>
<feature type="region of interest" description="Disordered" evidence="8">
    <location>
        <begin position="324"/>
        <end position="377"/>
    </location>
</feature>
<name>A0A2K1IA38_PHYPA</name>
<feature type="compositionally biased region" description="Basic and acidic residues" evidence="8">
    <location>
        <begin position="192"/>
        <end position="214"/>
    </location>
</feature>
<dbReference type="PaxDb" id="3218-PP1S280_14V6.1"/>
<dbReference type="GO" id="GO:0005634">
    <property type="term" value="C:nucleus"/>
    <property type="evidence" value="ECO:0000318"/>
    <property type="project" value="GO_Central"/>
</dbReference>
<protein>
    <recommendedName>
        <fullName evidence="7">Non-structural maintenance of chromosomes element 4</fullName>
    </recommendedName>
</protein>
<dbReference type="Gramene" id="Pp3c27_130V3.1">
    <property type="protein sequence ID" value="Pp3c27_130V3.1"/>
    <property type="gene ID" value="Pp3c27_130"/>
</dbReference>
<dbReference type="GeneID" id="112278375"/>
<dbReference type="GO" id="GO:0006310">
    <property type="term" value="P:DNA recombination"/>
    <property type="evidence" value="ECO:0007669"/>
    <property type="project" value="UniProtKB-UniRule"/>
</dbReference>
<feature type="domain" description="Non-structural maintenance of chromosome element 4 C-terminal" evidence="9">
    <location>
        <begin position="233"/>
        <end position="317"/>
    </location>
</feature>
<keyword evidence="5 7" id="KW-0234">DNA repair</keyword>
<dbReference type="RefSeq" id="XP_024367505.1">
    <property type="nucleotide sequence ID" value="XM_024511737.2"/>
</dbReference>
<evidence type="ECO:0000256" key="8">
    <source>
        <dbReference type="SAM" id="MobiDB-lite"/>
    </source>
</evidence>
<accession>A0A2K1IA38</accession>
<dbReference type="EnsemblPlants" id="Pp3c27_130V3.2">
    <property type="protein sequence ID" value="Pp3c27_130V3.2"/>
    <property type="gene ID" value="Pp3c27_130"/>
</dbReference>
<dbReference type="Pfam" id="PF08743">
    <property type="entry name" value="Nse4_C"/>
    <property type="match status" value="1"/>
</dbReference>
<evidence type="ECO:0000256" key="7">
    <source>
        <dbReference type="RuleBase" id="RU365071"/>
    </source>
</evidence>
<comment type="subcellular location">
    <subcellularLocation>
        <location evidence="1 7">Nucleus</location>
    </subcellularLocation>
</comment>
<evidence type="ECO:0000259" key="9">
    <source>
        <dbReference type="Pfam" id="PF08743"/>
    </source>
</evidence>
<feature type="compositionally biased region" description="Basic and acidic residues" evidence="8">
    <location>
        <begin position="1"/>
        <end position="19"/>
    </location>
</feature>
<evidence type="ECO:0000256" key="6">
    <source>
        <dbReference type="ARBA" id="ARBA00023242"/>
    </source>
</evidence>
<comment type="subunit">
    <text evidence="7">Component of the SMC5-SMC6 complex.</text>
</comment>
<organism evidence="10">
    <name type="scientific">Physcomitrium patens</name>
    <name type="common">Spreading-leaved earth moss</name>
    <name type="synonym">Physcomitrella patens</name>
    <dbReference type="NCBI Taxonomy" id="3218"/>
    <lineage>
        <taxon>Eukaryota</taxon>
        <taxon>Viridiplantae</taxon>
        <taxon>Streptophyta</taxon>
        <taxon>Embryophyta</taxon>
        <taxon>Bryophyta</taxon>
        <taxon>Bryophytina</taxon>
        <taxon>Bryopsida</taxon>
        <taxon>Funariidae</taxon>
        <taxon>Funariales</taxon>
        <taxon>Funariaceae</taxon>
        <taxon>Physcomitrium</taxon>
    </lineage>
</organism>
<reference evidence="10 12" key="2">
    <citation type="journal article" date="2018" name="Plant J.">
        <title>The Physcomitrella patens chromosome-scale assembly reveals moss genome structure and evolution.</title>
        <authorList>
            <person name="Lang D."/>
            <person name="Ullrich K.K."/>
            <person name="Murat F."/>
            <person name="Fuchs J."/>
            <person name="Jenkins J."/>
            <person name="Haas F.B."/>
            <person name="Piednoel M."/>
            <person name="Gundlach H."/>
            <person name="Van Bel M."/>
            <person name="Meyberg R."/>
            <person name="Vives C."/>
            <person name="Morata J."/>
            <person name="Symeonidi A."/>
            <person name="Hiss M."/>
            <person name="Muchero W."/>
            <person name="Kamisugi Y."/>
            <person name="Saleh O."/>
            <person name="Blanc G."/>
            <person name="Decker E.L."/>
            <person name="van Gessel N."/>
            <person name="Grimwood J."/>
            <person name="Hayes R.D."/>
            <person name="Graham S.W."/>
            <person name="Gunter L.E."/>
            <person name="McDaniel S.F."/>
            <person name="Hoernstein S.N.W."/>
            <person name="Larsson A."/>
            <person name="Li F.W."/>
            <person name="Perroud P.F."/>
            <person name="Phillips J."/>
            <person name="Ranjan P."/>
            <person name="Rokshar D.S."/>
            <person name="Rothfels C.J."/>
            <person name="Schneider L."/>
            <person name="Shu S."/>
            <person name="Stevenson D.W."/>
            <person name="Thummler F."/>
            <person name="Tillich M."/>
            <person name="Villarreal Aguilar J.C."/>
            <person name="Widiez T."/>
            <person name="Wong G.K."/>
            <person name="Wymore A."/>
            <person name="Zhang Y."/>
            <person name="Zimmer A.D."/>
            <person name="Quatrano R.S."/>
            <person name="Mayer K.F.X."/>
            <person name="Goodstein D."/>
            <person name="Casacuberta J.M."/>
            <person name="Vandepoele K."/>
            <person name="Reski R."/>
            <person name="Cuming A.C."/>
            <person name="Tuskan G.A."/>
            <person name="Maumus F."/>
            <person name="Salse J."/>
            <person name="Schmutz J."/>
            <person name="Rensing S.A."/>
        </authorList>
    </citation>
    <scope>NUCLEOTIDE SEQUENCE [LARGE SCALE GENOMIC DNA]</scope>
    <source>
        <strain evidence="11 12">cv. Gransden 2004</strain>
    </source>
</reference>
<reference evidence="11" key="3">
    <citation type="submission" date="2020-12" db="UniProtKB">
        <authorList>
            <consortium name="EnsemblPlants"/>
        </authorList>
    </citation>
    <scope>IDENTIFICATION</scope>
</reference>
<dbReference type="OrthoDB" id="361242at2759"/>
<evidence type="ECO:0000256" key="3">
    <source>
        <dbReference type="ARBA" id="ARBA00022763"/>
    </source>
</evidence>
<evidence type="ECO:0000256" key="2">
    <source>
        <dbReference type="ARBA" id="ARBA00008997"/>
    </source>
</evidence>
<keyword evidence="3 7" id="KW-0227">DNA damage</keyword>
<dbReference type="PANTHER" id="PTHR16140:SF0">
    <property type="entry name" value="NON-STRUCTURAL MAINTENANCE OF CHROMOSOMES ELEMENT 4"/>
    <property type="match status" value="1"/>
</dbReference>
<comment type="similarity">
    <text evidence="2 7">Belongs to the NSE4 family.</text>
</comment>
<dbReference type="AlphaFoldDB" id="A0A2K1IA38"/>
<evidence type="ECO:0000313" key="11">
    <source>
        <dbReference type="EnsemblPlants" id="Pp3c27_130V3.1"/>
    </source>
</evidence>
<dbReference type="GO" id="GO:0006281">
    <property type="term" value="P:DNA repair"/>
    <property type="evidence" value="ECO:0000318"/>
    <property type="project" value="GO_Central"/>
</dbReference>